<name>A0AAW0U712_SCYPA</name>
<dbReference type="Proteomes" id="UP001487740">
    <property type="component" value="Unassembled WGS sequence"/>
</dbReference>
<sequence length="124" mass="13448">MKIAVVACLLAAGVIAASEGGGEVVNREERASEDRLEQDRRGVRLFALSTTTSIKRLATTTITAINTCLSVIAGTTCTGRRKRALFSDLNTITRLPLYFSLLTLSDHSRTATPSQVKVKSRSRH</sequence>
<evidence type="ECO:0000313" key="2">
    <source>
        <dbReference type="EMBL" id="KAK8395878.1"/>
    </source>
</evidence>
<keyword evidence="3" id="KW-1185">Reference proteome</keyword>
<dbReference type="EMBL" id="JARAKH010000017">
    <property type="protein sequence ID" value="KAK8395878.1"/>
    <property type="molecule type" value="Genomic_DNA"/>
</dbReference>
<proteinExistence type="predicted"/>
<gene>
    <name evidence="2" type="ORF">O3P69_005771</name>
</gene>
<organism evidence="2 3">
    <name type="scientific">Scylla paramamosain</name>
    <name type="common">Mud crab</name>
    <dbReference type="NCBI Taxonomy" id="85552"/>
    <lineage>
        <taxon>Eukaryota</taxon>
        <taxon>Metazoa</taxon>
        <taxon>Ecdysozoa</taxon>
        <taxon>Arthropoda</taxon>
        <taxon>Crustacea</taxon>
        <taxon>Multicrustacea</taxon>
        <taxon>Malacostraca</taxon>
        <taxon>Eumalacostraca</taxon>
        <taxon>Eucarida</taxon>
        <taxon>Decapoda</taxon>
        <taxon>Pleocyemata</taxon>
        <taxon>Brachyura</taxon>
        <taxon>Eubrachyura</taxon>
        <taxon>Portunoidea</taxon>
        <taxon>Portunidae</taxon>
        <taxon>Portuninae</taxon>
        <taxon>Scylla</taxon>
    </lineage>
</organism>
<feature type="chain" id="PRO_5043642914" evidence="1">
    <location>
        <begin position="17"/>
        <end position="124"/>
    </location>
</feature>
<reference evidence="2 3" key="1">
    <citation type="submission" date="2023-03" db="EMBL/GenBank/DDBJ databases">
        <title>High-quality genome of Scylla paramamosain provides insights in environmental adaptation.</title>
        <authorList>
            <person name="Zhang L."/>
        </authorList>
    </citation>
    <scope>NUCLEOTIDE SEQUENCE [LARGE SCALE GENOMIC DNA]</scope>
    <source>
        <strain evidence="2">LZ_2023a</strain>
        <tissue evidence="2">Muscle</tissue>
    </source>
</reference>
<keyword evidence="1" id="KW-0732">Signal</keyword>
<accession>A0AAW0U712</accession>
<feature type="signal peptide" evidence="1">
    <location>
        <begin position="1"/>
        <end position="16"/>
    </location>
</feature>
<dbReference type="AlphaFoldDB" id="A0AAW0U712"/>
<protein>
    <submittedName>
        <fullName evidence="2">Uncharacterized protein</fullName>
    </submittedName>
</protein>
<evidence type="ECO:0000313" key="3">
    <source>
        <dbReference type="Proteomes" id="UP001487740"/>
    </source>
</evidence>
<evidence type="ECO:0000256" key="1">
    <source>
        <dbReference type="SAM" id="SignalP"/>
    </source>
</evidence>
<comment type="caution">
    <text evidence="2">The sequence shown here is derived from an EMBL/GenBank/DDBJ whole genome shotgun (WGS) entry which is preliminary data.</text>
</comment>